<evidence type="ECO:0000313" key="3">
    <source>
        <dbReference type="Proteomes" id="UP001432000"/>
    </source>
</evidence>
<dbReference type="Proteomes" id="UP001432000">
    <property type="component" value="Chromosome"/>
</dbReference>
<evidence type="ECO:0000259" key="1">
    <source>
        <dbReference type="PROSITE" id="PS50943"/>
    </source>
</evidence>
<organism evidence="2 3">
    <name type="scientific">Rhodococcus sovatensis</name>
    <dbReference type="NCBI Taxonomy" id="1805840"/>
    <lineage>
        <taxon>Bacteria</taxon>
        <taxon>Bacillati</taxon>
        <taxon>Actinomycetota</taxon>
        <taxon>Actinomycetes</taxon>
        <taxon>Mycobacteriales</taxon>
        <taxon>Nocardiaceae</taxon>
        <taxon>Rhodococcus</taxon>
    </lineage>
</organism>
<keyword evidence="3" id="KW-1185">Reference proteome</keyword>
<dbReference type="RefSeq" id="WP_338887362.1">
    <property type="nucleotide sequence ID" value="NZ_CP147846.1"/>
</dbReference>
<dbReference type="InterPro" id="IPR010982">
    <property type="entry name" value="Lambda_DNA-bd_dom_sf"/>
</dbReference>
<protein>
    <submittedName>
        <fullName evidence="2">Transcriptional regulator</fullName>
    </submittedName>
</protein>
<gene>
    <name evidence="2" type="ORF">WDS16_20900</name>
</gene>
<accession>A0ABZ2PIS3</accession>
<evidence type="ECO:0000313" key="2">
    <source>
        <dbReference type="EMBL" id="WXG67661.1"/>
    </source>
</evidence>
<dbReference type="EMBL" id="CP147846">
    <property type="protein sequence ID" value="WXG67661.1"/>
    <property type="molecule type" value="Genomic_DNA"/>
</dbReference>
<name>A0ABZ2PIS3_9NOCA</name>
<proteinExistence type="predicted"/>
<reference evidence="2 3" key="1">
    <citation type="submission" date="2024-03" db="EMBL/GenBank/DDBJ databases">
        <title>Natural products discovery in diverse microorganisms through a two-stage MS feature dereplication strategy.</title>
        <authorList>
            <person name="Zhang R."/>
        </authorList>
    </citation>
    <scope>NUCLEOTIDE SEQUENCE [LARGE SCALE GENOMIC DNA]</scope>
    <source>
        <strain evidence="2 3">18930</strain>
    </source>
</reference>
<dbReference type="PROSITE" id="PS50943">
    <property type="entry name" value="HTH_CROC1"/>
    <property type="match status" value="1"/>
</dbReference>
<dbReference type="Gene3D" id="1.10.260.40">
    <property type="entry name" value="lambda repressor-like DNA-binding domains"/>
    <property type="match status" value="1"/>
</dbReference>
<sequence>MSFADRLNRLFATVRAPDGSFYTNTEVAQWVTDAGGRLSAPYLSQLRSGRNPRPAYDIVSALSAFFGVRPEYFSNEAYAYRVGPNGAVSAEGAKAEGAVEIARRSAGLSLEAQSRVLKLAEQLAREETERRLPDET</sequence>
<dbReference type="InterPro" id="IPR001387">
    <property type="entry name" value="Cro/C1-type_HTH"/>
</dbReference>
<feature type="domain" description="HTH cro/C1-type" evidence="1">
    <location>
        <begin position="38"/>
        <end position="73"/>
    </location>
</feature>